<dbReference type="RefSeq" id="WP_137298912.1">
    <property type="nucleotide sequence ID" value="NZ_BMVD01000010.1"/>
</dbReference>
<dbReference type="GO" id="GO:0004658">
    <property type="term" value="F:propionyl-CoA carboxylase activity"/>
    <property type="evidence" value="ECO:0007669"/>
    <property type="project" value="InterPro"/>
</dbReference>
<feature type="region of interest" description="Disordered" evidence="1">
    <location>
        <begin position="31"/>
        <end position="64"/>
    </location>
</feature>
<sequence length="64" mass="6760">MNPVKVLHGNPSQEELAAVLTVLLSVGQLPAPGAHDSRPALREASWSRGGRAYPAPAGSWRFPS</sequence>
<evidence type="ECO:0000313" key="2">
    <source>
        <dbReference type="EMBL" id="TKT11018.1"/>
    </source>
</evidence>
<gene>
    <name evidence="2" type="ORF">E4U92_04455</name>
</gene>
<dbReference type="AlphaFoldDB" id="A0A4U5X6Z5"/>
<dbReference type="Pfam" id="PF13822">
    <property type="entry name" value="ACC_epsilon"/>
    <property type="match status" value="1"/>
</dbReference>
<protein>
    <submittedName>
        <fullName evidence="2">Acyl-CoA carboxylase subunit epsilon</fullName>
    </submittedName>
</protein>
<evidence type="ECO:0000313" key="3">
    <source>
        <dbReference type="Proteomes" id="UP000308632"/>
    </source>
</evidence>
<organism evidence="2 3">
    <name type="scientific">Streptomyces galbus</name>
    <dbReference type="NCBI Taxonomy" id="33898"/>
    <lineage>
        <taxon>Bacteria</taxon>
        <taxon>Bacillati</taxon>
        <taxon>Actinomycetota</taxon>
        <taxon>Actinomycetes</taxon>
        <taxon>Kitasatosporales</taxon>
        <taxon>Streptomycetaceae</taxon>
        <taxon>Streptomyces</taxon>
    </lineage>
</organism>
<comment type="caution">
    <text evidence="2">The sequence shown here is derived from an EMBL/GenBank/DDBJ whole genome shotgun (WGS) entry which is preliminary data.</text>
</comment>
<proteinExistence type="predicted"/>
<accession>A0A4U5X6Z5</accession>
<dbReference type="Proteomes" id="UP000308632">
    <property type="component" value="Unassembled WGS sequence"/>
</dbReference>
<dbReference type="EMBL" id="SZPR01000007">
    <property type="protein sequence ID" value="TKT11018.1"/>
    <property type="molecule type" value="Genomic_DNA"/>
</dbReference>
<dbReference type="InterPro" id="IPR032716">
    <property type="entry name" value="ACC_epsilon"/>
</dbReference>
<reference evidence="2 3" key="1">
    <citation type="submission" date="2019-04" db="EMBL/GenBank/DDBJ databases">
        <title>Streptomyces lasaliensis sp.nov., an Actinomycete isolated from soil which produces the polyether antibiotic lasalocid.</title>
        <authorList>
            <person name="Erwin G."/>
            <person name="Haber C."/>
        </authorList>
    </citation>
    <scope>NUCLEOTIDE SEQUENCE [LARGE SCALE GENOMIC DNA]</scope>
    <source>
        <strain evidence="2 3">DSM 40089</strain>
    </source>
</reference>
<dbReference type="GO" id="GO:0003989">
    <property type="term" value="F:acetyl-CoA carboxylase activity"/>
    <property type="evidence" value="ECO:0007669"/>
    <property type="project" value="InterPro"/>
</dbReference>
<name>A0A4U5X6Z5_STRGB</name>
<evidence type="ECO:0000256" key="1">
    <source>
        <dbReference type="SAM" id="MobiDB-lite"/>
    </source>
</evidence>